<feature type="compositionally biased region" description="Basic and acidic residues" evidence="1">
    <location>
        <begin position="157"/>
        <end position="167"/>
    </location>
</feature>
<reference evidence="3 4" key="1">
    <citation type="submission" date="2018-01" db="EMBL/GenBank/DDBJ databases">
        <title>Arthrobacter sp. nov., from glaciers in China.</title>
        <authorList>
            <person name="Liu Q."/>
            <person name="Xin Y.-H."/>
        </authorList>
    </citation>
    <scope>NUCLEOTIDE SEQUENCE [LARGE SCALE GENOMIC DNA]</scope>
    <source>
        <strain evidence="3 4">HLT2-12-2</strain>
    </source>
</reference>
<keyword evidence="2" id="KW-0812">Transmembrane</keyword>
<protein>
    <submittedName>
        <fullName evidence="3">DUF3180 domain-containing protein</fullName>
    </submittedName>
</protein>
<evidence type="ECO:0000256" key="1">
    <source>
        <dbReference type="SAM" id="MobiDB-lite"/>
    </source>
</evidence>
<sequence>MRTIRPAWLVAISIVLAVLGFVATELTSRASLPLPVLPLSSMITMGLIVVVCLILGLKVRRWRDGNREKALDPLMAARTVVLAQACAYAGAVLFGWHTGILMDQLPTISMRIDLGVIWQMVALMAGALVMVVVGVIVERFCKLPPEDTEPPVKPRTKREGRGEEEFA</sequence>
<organism evidence="3 4">
    <name type="scientific">Arthrobacter glacialis</name>
    <dbReference type="NCBI Taxonomy" id="1664"/>
    <lineage>
        <taxon>Bacteria</taxon>
        <taxon>Bacillati</taxon>
        <taxon>Actinomycetota</taxon>
        <taxon>Actinomycetes</taxon>
        <taxon>Micrococcales</taxon>
        <taxon>Micrococcaceae</taxon>
        <taxon>Arthrobacter</taxon>
    </lineage>
</organism>
<evidence type="ECO:0000256" key="2">
    <source>
        <dbReference type="SAM" id="Phobius"/>
    </source>
</evidence>
<dbReference type="Pfam" id="PF11377">
    <property type="entry name" value="DUF3180"/>
    <property type="match status" value="1"/>
</dbReference>
<dbReference type="InterPro" id="IPR021517">
    <property type="entry name" value="DUF3180"/>
</dbReference>
<name>A0A2S3ZXA8_ARTGL</name>
<feature type="region of interest" description="Disordered" evidence="1">
    <location>
        <begin position="146"/>
        <end position="167"/>
    </location>
</feature>
<dbReference type="Proteomes" id="UP000237061">
    <property type="component" value="Unassembled WGS sequence"/>
</dbReference>
<keyword evidence="2" id="KW-0472">Membrane</keyword>
<dbReference type="EMBL" id="PPXC01000005">
    <property type="protein sequence ID" value="POH73905.1"/>
    <property type="molecule type" value="Genomic_DNA"/>
</dbReference>
<feature type="transmembrane region" description="Helical" evidence="2">
    <location>
        <begin position="36"/>
        <end position="55"/>
    </location>
</feature>
<keyword evidence="4" id="KW-1185">Reference proteome</keyword>
<keyword evidence="2" id="KW-1133">Transmembrane helix</keyword>
<accession>A0A2S3ZXA8</accession>
<feature type="transmembrane region" description="Helical" evidence="2">
    <location>
        <begin position="7"/>
        <end position="24"/>
    </location>
</feature>
<gene>
    <name evidence="3" type="ORF">CVS27_08300</name>
</gene>
<dbReference type="AlphaFoldDB" id="A0A2S3ZXA8"/>
<comment type="caution">
    <text evidence="3">The sequence shown here is derived from an EMBL/GenBank/DDBJ whole genome shotgun (WGS) entry which is preliminary data.</text>
</comment>
<evidence type="ECO:0000313" key="3">
    <source>
        <dbReference type="EMBL" id="POH73905.1"/>
    </source>
</evidence>
<feature type="transmembrane region" description="Helical" evidence="2">
    <location>
        <begin position="76"/>
        <end position="96"/>
    </location>
</feature>
<proteinExistence type="predicted"/>
<evidence type="ECO:0000313" key="4">
    <source>
        <dbReference type="Proteomes" id="UP000237061"/>
    </source>
</evidence>
<feature type="transmembrane region" description="Helical" evidence="2">
    <location>
        <begin position="116"/>
        <end position="137"/>
    </location>
</feature>